<dbReference type="FunFam" id="2.60.40.1120:FF:000003">
    <property type="entry name" value="Outer membrane protein Omp121"/>
    <property type="match status" value="1"/>
</dbReference>
<evidence type="ECO:0000256" key="6">
    <source>
        <dbReference type="ARBA" id="ARBA00023136"/>
    </source>
</evidence>
<keyword evidence="3 8" id="KW-1134">Transmembrane beta strand</keyword>
<feature type="signal peptide" evidence="10">
    <location>
        <begin position="1"/>
        <end position="41"/>
    </location>
</feature>
<dbReference type="EMBL" id="PDUD01000061">
    <property type="protein sequence ID" value="PHN01169.1"/>
    <property type="molecule type" value="Genomic_DNA"/>
</dbReference>
<dbReference type="InterPro" id="IPR008969">
    <property type="entry name" value="CarboxyPept-like_regulatory"/>
</dbReference>
<evidence type="ECO:0000256" key="10">
    <source>
        <dbReference type="SAM" id="SignalP"/>
    </source>
</evidence>
<dbReference type="InterPro" id="IPR000531">
    <property type="entry name" value="Beta-barrel_TonB"/>
</dbReference>
<dbReference type="RefSeq" id="WP_099155429.1">
    <property type="nucleotide sequence ID" value="NZ_PDUD01000061.1"/>
</dbReference>
<dbReference type="InterPro" id="IPR036942">
    <property type="entry name" value="Beta-barrel_TonB_sf"/>
</dbReference>
<protein>
    <submittedName>
        <fullName evidence="13">TonB-dependent receptor</fullName>
    </submittedName>
</protein>
<dbReference type="SUPFAM" id="SSF49464">
    <property type="entry name" value="Carboxypeptidase regulatory domain-like"/>
    <property type="match status" value="1"/>
</dbReference>
<accession>A0A2D0MZ54</accession>
<dbReference type="SUPFAM" id="SSF56935">
    <property type="entry name" value="Porins"/>
    <property type="match status" value="1"/>
</dbReference>
<dbReference type="FunFam" id="2.170.130.10:FF:000008">
    <property type="entry name" value="SusC/RagA family TonB-linked outer membrane protein"/>
    <property type="match status" value="1"/>
</dbReference>
<organism evidence="13 14">
    <name type="scientific">Flavilitoribacter nigricans (strain ATCC 23147 / DSM 23189 / NBRC 102662 / NCIMB 1420 / SS-2)</name>
    <name type="common">Lewinella nigricans</name>
    <dbReference type="NCBI Taxonomy" id="1122177"/>
    <lineage>
        <taxon>Bacteria</taxon>
        <taxon>Pseudomonadati</taxon>
        <taxon>Bacteroidota</taxon>
        <taxon>Saprospiria</taxon>
        <taxon>Saprospirales</taxon>
        <taxon>Lewinellaceae</taxon>
        <taxon>Flavilitoribacter</taxon>
    </lineage>
</organism>
<dbReference type="Pfam" id="PF13715">
    <property type="entry name" value="CarbopepD_reg_2"/>
    <property type="match status" value="1"/>
</dbReference>
<keyword evidence="7 8" id="KW-0998">Cell outer membrane</keyword>
<name>A0A2D0MZ54_FLAN2</name>
<evidence type="ECO:0000256" key="7">
    <source>
        <dbReference type="ARBA" id="ARBA00023237"/>
    </source>
</evidence>
<comment type="caution">
    <text evidence="13">The sequence shown here is derived from an EMBL/GenBank/DDBJ whole genome shotgun (WGS) entry which is preliminary data.</text>
</comment>
<keyword evidence="6 8" id="KW-0472">Membrane</keyword>
<evidence type="ECO:0000256" key="9">
    <source>
        <dbReference type="RuleBase" id="RU003357"/>
    </source>
</evidence>
<comment type="similarity">
    <text evidence="8 9">Belongs to the TonB-dependent receptor family.</text>
</comment>
<evidence type="ECO:0000256" key="8">
    <source>
        <dbReference type="PROSITE-ProRule" id="PRU01360"/>
    </source>
</evidence>
<evidence type="ECO:0000256" key="4">
    <source>
        <dbReference type="ARBA" id="ARBA00022692"/>
    </source>
</evidence>
<dbReference type="InterPro" id="IPR023997">
    <property type="entry name" value="TonB-dep_OMP_SusC/RagA_CS"/>
</dbReference>
<dbReference type="Gene3D" id="2.40.170.20">
    <property type="entry name" value="TonB-dependent receptor, beta-barrel domain"/>
    <property type="match status" value="1"/>
</dbReference>
<dbReference type="NCBIfam" id="TIGR04056">
    <property type="entry name" value="OMP_RagA_SusC"/>
    <property type="match status" value="1"/>
</dbReference>
<dbReference type="InterPro" id="IPR023996">
    <property type="entry name" value="TonB-dep_OMP_SusC/RagA"/>
</dbReference>
<keyword evidence="10" id="KW-0732">Signal</keyword>
<evidence type="ECO:0000256" key="1">
    <source>
        <dbReference type="ARBA" id="ARBA00004571"/>
    </source>
</evidence>
<dbReference type="OrthoDB" id="9768177at2"/>
<dbReference type="InterPro" id="IPR039426">
    <property type="entry name" value="TonB-dep_rcpt-like"/>
</dbReference>
<dbReference type="NCBIfam" id="TIGR04057">
    <property type="entry name" value="SusC_RagA_signa"/>
    <property type="match status" value="1"/>
</dbReference>
<gene>
    <name evidence="13" type="ORF">CRP01_38490</name>
</gene>
<dbReference type="InterPro" id="IPR012910">
    <property type="entry name" value="Plug_dom"/>
</dbReference>
<keyword evidence="13" id="KW-0675">Receptor</keyword>
<dbReference type="Pfam" id="PF07715">
    <property type="entry name" value="Plug"/>
    <property type="match status" value="1"/>
</dbReference>
<evidence type="ECO:0000313" key="14">
    <source>
        <dbReference type="Proteomes" id="UP000223913"/>
    </source>
</evidence>
<comment type="subcellular location">
    <subcellularLocation>
        <location evidence="1 8">Cell outer membrane</location>
        <topology evidence="1 8">Multi-pass membrane protein</topology>
    </subcellularLocation>
</comment>
<evidence type="ECO:0000256" key="5">
    <source>
        <dbReference type="ARBA" id="ARBA00023077"/>
    </source>
</evidence>
<dbReference type="PROSITE" id="PS52016">
    <property type="entry name" value="TONB_DEPENDENT_REC_3"/>
    <property type="match status" value="1"/>
</dbReference>
<keyword evidence="2 8" id="KW-0813">Transport</keyword>
<keyword evidence="4 8" id="KW-0812">Transmembrane</keyword>
<keyword evidence="5 9" id="KW-0798">TonB box</keyword>
<sequence length="1088" mass="119670">MKKRDNHNGSKPRTVCASRQRPPAVLLAGLLLLLSAFSLQAQNAVRSVTGLVTSEAGDPLIGVNVLVKGTTSGTVTDIDGRFSIDVAGDGVLQFSYTGFLAQEVAVGGRTSLEVELAENVTQLDEVVVVGYGTQKKSDLTGAVASISGDRLLETITTNVDQALQGRIAGVQVTQNSGQPGGAVSIRIRGTNSITGSNEPLYVIDGVPIQGDGQSISGFDWAGGANGQSRVNPLSTINPNDIARIEVLKDASATAIYGSRAANGVVLITTKRGEAGKAKISYNGYYAVQQVPKEINMLNLREFAAYRLQVADDLNQEPDQRYMDPSILGEGTNWQEELFDPAPMQSHQLAISGGTDKSQYAVTGSYLSQDGIVIGSNFERFTTRLNLDTEVNDWFRLGSRITFAATDEVITLNDGGDGVIFGSLTMSPDVPVRNFDGTFAGPPADSWGTQANPIGTALLRNNGLKRQKILANFYGEAQILEGLSLRSEFGFDNNNSINKAFLPTYRWGSIENTESQFRQREESNFFWIWKNYLTYNIKPGAAHDLTVLLGSEIQRSQYEGITVTKRRFATNDIQVLNQGETANTLTNGWKGASSLASYYARMNYILSEKYLATFTLRADGSSKFGANNRWALFPSGSLGWRISEEGFLQDQELVSDLKLRVGYGQTGNQAIPDFLYASTLVTNNTALGTIYRNEKYSNPDLKWETTEQYNVGVDFGMFDGRVSVTADYYNKQTRDLLLQVDLPFYLGGPDWWDVQAPYANIGTLENKGFELGLNTVNVDKPNFEWRTNFTFTRNRNKVLELNATGSRLEENLYWYSEFQTATITQAGLPVGQFYGYVTEGIFENEQDILNHAVQIKAPGSETSENPNGQNLVDKRDGVWIGDIKFKDLNGDGVIDINDQQVIGDPNPDFTFGLNNSFNFGPVSLDVYLTGSRGAQILNYTRVVIEGMTSPFSNQSQAVSNRAQYQLLDPNGSDIDPANVVLANPGTTVPRWATNDNNRNNRASDRWVEDGSYLRIQNIRLGFTLPKSYTPGFIRNLQIYGNVQNLKTFTKYSGYDPEIGAFNQNSLLQNVDMGRYPSPTLYTLGLNVDF</sequence>
<evidence type="ECO:0000256" key="2">
    <source>
        <dbReference type="ARBA" id="ARBA00022448"/>
    </source>
</evidence>
<dbReference type="GO" id="GO:0009279">
    <property type="term" value="C:cell outer membrane"/>
    <property type="evidence" value="ECO:0007669"/>
    <property type="project" value="UniProtKB-SubCell"/>
</dbReference>
<feature type="domain" description="TonB-dependent receptor-like beta-barrel" evidence="11">
    <location>
        <begin position="444"/>
        <end position="912"/>
    </location>
</feature>
<evidence type="ECO:0000256" key="3">
    <source>
        <dbReference type="ARBA" id="ARBA00022452"/>
    </source>
</evidence>
<evidence type="ECO:0000313" key="13">
    <source>
        <dbReference type="EMBL" id="PHN01169.1"/>
    </source>
</evidence>
<dbReference type="InterPro" id="IPR037066">
    <property type="entry name" value="Plug_dom_sf"/>
</dbReference>
<evidence type="ECO:0000259" key="12">
    <source>
        <dbReference type="Pfam" id="PF07715"/>
    </source>
</evidence>
<reference evidence="13 14" key="1">
    <citation type="submission" date="2017-10" db="EMBL/GenBank/DDBJ databases">
        <title>The draft genome sequence of Lewinella nigricans NBRC 102662.</title>
        <authorList>
            <person name="Wang K."/>
        </authorList>
    </citation>
    <scope>NUCLEOTIDE SEQUENCE [LARGE SCALE GENOMIC DNA]</scope>
    <source>
        <strain evidence="13 14">NBRC 102662</strain>
    </source>
</reference>
<dbReference type="Gene3D" id="2.60.40.1120">
    <property type="entry name" value="Carboxypeptidase-like, regulatory domain"/>
    <property type="match status" value="1"/>
</dbReference>
<keyword evidence="14" id="KW-1185">Reference proteome</keyword>
<evidence type="ECO:0000259" key="11">
    <source>
        <dbReference type="Pfam" id="PF00593"/>
    </source>
</evidence>
<proteinExistence type="inferred from homology"/>
<dbReference type="Proteomes" id="UP000223913">
    <property type="component" value="Unassembled WGS sequence"/>
</dbReference>
<feature type="chain" id="PRO_5012226320" evidence="10">
    <location>
        <begin position="42"/>
        <end position="1088"/>
    </location>
</feature>
<dbReference type="Gene3D" id="2.170.130.10">
    <property type="entry name" value="TonB-dependent receptor, plug domain"/>
    <property type="match status" value="1"/>
</dbReference>
<feature type="domain" description="TonB-dependent receptor plug" evidence="12">
    <location>
        <begin position="136"/>
        <end position="264"/>
    </location>
</feature>
<dbReference type="AlphaFoldDB" id="A0A2D0MZ54"/>
<dbReference type="Pfam" id="PF00593">
    <property type="entry name" value="TonB_dep_Rec_b-barrel"/>
    <property type="match status" value="1"/>
</dbReference>